<dbReference type="SUPFAM" id="SSF159283">
    <property type="entry name" value="Guanosine diphospho-D-mannose pyrophosphorylase/mannose-6-phosphate isomerase linker domain"/>
    <property type="match status" value="1"/>
</dbReference>
<dbReference type="InterPro" id="IPR005835">
    <property type="entry name" value="NTP_transferase_dom"/>
</dbReference>
<evidence type="ECO:0000313" key="4">
    <source>
        <dbReference type="Proteomes" id="UP000176404"/>
    </source>
</evidence>
<name>A0A1F8B7G1_9BACT</name>
<evidence type="ECO:0000259" key="1">
    <source>
        <dbReference type="Pfam" id="PF00483"/>
    </source>
</evidence>
<dbReference type="Gene3D" id="3.90.550.10">
    <property type="entry name" value="Spore Coat Polysaccharide Biosynthesis Protein SpsA, Chain A"/>
    <property type="match status" value="1"/>
</dbReference>
<comment type="caution">
    <text evidence="3">The sequence shown here is derived from an EMBL/GenBank/DDBJ whole genome shotgun (WGS) entry which is preliminary data.</text>
</comment>
<dbReference type="Pfam" id="PF00483">
    <property type="entry name" value="NTP_transferase"/>
    <property type="match status" value="1"/>
</dbReference>
<feature type="domain" description="MannoseP isomerase/GMP-like beta-helix" evidence="2">
    <location>
        <begin position="309"/>
        <end position="363"/>
    </location>
</feature>
<dbReference type="PANTHER" id="PTHR46390">
    <property type="entry name" value="MANNOSE-1-PHOSPHATE GUANYLYLTRANSFERASE"/>
    <property type="match status" value="1"/>
</dbReference>
<dbReference type="Proteomes" id="UP000176404">
    <property type="component" value="Unassembled WGS sequence"/>
</dbReference>
<dbReference type="EMBL" id="MGHD01000022">
    <property type="protein sequence ID" value="OGM59298.1"/>
    <property type="molecule type" value="Genomic_DNA"/>
</dbReference>
<dbReference type="GO" id="GO:0004475">
    <property type="term" value="F:mannose-1-phosphate guanylyltransferase (GTP) activity"/>
    <property type="evidence" value="ECO:0007669"/>
    <property type="project" value="InterPro"/>
</dbReference>
<protein>
    <recommendedName>
        <fullName evidence="5">Nucleotidyl transferase domain-containing protein</fullName>
    </recommendedName>
</protein>
<dbReference type="InterPro" id="IPR051161">
    <property type="entry name" value="Mannose-6P_isomerase_type2"/>
</dbReference>
<proteinExistence type="predicted"/>
<dbReference type="InterPro" id="IPR054566">
    <property type="entry name" value="ManC/GMP-like_b-helix"/>
</dbReference>
<feature type="domain" description="Nucleotidyl transferase" evidence="1">
    <location>
        <begin position="12"/>
        <end position="294"/>
    </location>
</feature>
<evidence type="ECO:0008006" key="5">
    <source>
        <dbReference type="Google" id="ProtNLM"/>
    </source>
</evidence>
<accession>A0A1F8B7G1</accession>
<dbReference type="STRING" id="1802517.A2892_05550"/>
<dbReference type="AlphaFoldDB" id="A0A1F8B7G1"/>
<dbReference type="GO" id="GO:0009298">
    <property type="term" value="P:GDP-mannose biosynthetic process"/>
    <property type="evidence" value="ECO:0007669"/>
    <property type="project" value="TreeGrafter"/>
</dbReference>
<evidence type="ECO:0000313" key="3">
    <source>
        <dbReference type="EMBL" id="OGM59298.1"/>
    </source>
</evidence>
<dbReference type="SUPFAM" id="SSF53448">
    <property type="entry name" value="Nucleotide-diphospho-sugar transferases"/>
    <property type="match status" value="1"/>
</dbReference>
<evidence type="ECO:0000259" key="2">
    <source>
        <dbReference type="Pfam" id="PF22640"/>
    </source>
</evidence>
<dbReference type="CDD" id="cd02509">
    <property type="entry name" value="GDP-M1P_Guanylyltransferase"/>
    <property type="match status" value="1"/>
</dbReference>
<reference evidence="3 4" key="1">
    <citation type="journal article" date="2016" name="Nat. Commun.">
        <title>Thousands of microbial genomes shed light on interconnected biogeochemical processes in an aquifer system.</title>
        <authorList>
            <person name="Anantharaman K."/>
            <person name="Brown C.T."/>
            <person name="Hug L.A."/>
            <person name="Sharon I."/>
            <person name="Castelle C.J."/>
            <person name="Probst A.J."/>
            <person name="Thomas B.C."/>
            <person name="Singh A."/>
            <person name="Wilkins M.J."/>
            <person name="Karaoz U."/>
            <person name="Brodie E.L."/>
            <person name="Williams K.H."/>
            <person name="Hubbard S.S."/>
            <person name="Banfield J.F."/>
        </authorList>
    </citation>
    <scope>NUCLEOTIDE SEQUENCE [LARGE SCALE GENOMIC DNA]</scope>
</reference>
<sequence>MSAKSYKDHLYALVMAGGGGTRLWPRSRDKTPKQFLKLFGNKTLLEITIERLRKFLPWERIFISTATIKYEIEIKRLLPSVPKNHIIVEPARRDTAPAHGLGALHIYKKDDQAVIINAASDHFIRPEKNYKKIMYAASCVAYEGNFLVAVGVRPSYPHTGMGHIRRGKKIKTVEGKIVYKLDKFVEKPPLPQAKRYTSSGNYFWNANQYVWKADSFLQALSNYQPEIYKNLMMIGKFIGTKKEKQVLEKYYNLMPKISVDYAVSEKAKNFLMLVADYEWTDIGDWNEVWKNLTKDEYGNVVIDGDAPGGEVINLDTSDALIHTDGRLIAIIDVDNIIVVDTDDALLICSKSKAQNVKKIVEQLKQKSEKEYL</sequence>
<dbReference type="InterPro" id="IPR049577">
    <property type="entry name" value="GMPP_N"/>
</dbReference>
<dbReference type="InterPro" id="IPR029044">
    <property type="entry name" value="Nucleotide-diphossugar_trans"/>
</dbReference>
<dbReference type="Pfam" id="PF22640">
    <property type="entry name" value="ManC_GMP_beta-helix"/>
    <property type="match status" value="1"/>
</dbReference>
<organism evidence="3 4">
    <name type="scientific">Candidatus Woesebacteria bacterium RIFCSPLOWO2_01_FULL_39_10b</name>
    <dbReference type="NCBI Taxonomy" id="1802517"/>
    <lineage>
        <taxon>Bacteria</taxon>
        <taxon>Candidatus Woeseibacteriota</taxon>
    </lineage>
</organism>
<gene>
    <name evidence="3" type="ORF">A2892_05550</name>
</gene>
<dbReference type="PANTHER" id="PTHR46390:SF1">
    <property type="entry name" value="MANNOSE-1-PHOSPHATE GUANYLYLTRANSFERASE"/>
    <property type="match status" value="1"/>
</dbReference>